<dbReference type="GO" id="GO:0004180">
    <property type="term" value="F:carboxypeptidase activity"/>
    <property type="evidence" value="ECO:0007669"/>
    <property type="project" value="UniProtKB-KW"/>
</dbReference>
<keyword evidence="3" id="KW-1185">Reference proteome</keyword>
<keyword evidence="2" id="KW-0121">Carboxypeptidase</keyword>
<dbReference type="InterPro" id="IPR050148">
    <property type="entry name" value="Terpene_synthase-like"/>
</dbReference>
<gene>
    <name evidence="2" type="primary">CPS1</name>
    <name evidence="2" type="ORF">AAHA92_29059</name>
</gene>
<feature type="compositionally biased region" description="Basic residues" evidence="1">
    <location>
        <begin position="1"/>
        <end position="12"/>
    </location>
</feature>
<dbReference type="PANTHER" id="PTHR31739">
    <property type="entry name" value="ENT-COPALYL DIPHOSPHATE SYNTHASE, CHLOROPLASTIC"/>
    <property type="match status" value="1"/>
</dbReference>
<comment type="caution">
    <text evidence="2">The sequence shown here is derived from an EMBL/GenBank/DDBJ whole genome shotgun (WGS) entry which is preliminary data.</text>
</comment>
<keyword evidence="2" id="KW-0413">Isomerase</keyword>
<evidence type="ECO:0000313" key="3">
    <source>
        <dbReference type="Proteomes" id="UP001567538"/>
    </source>
</evidence>
<dbReference type="InterPro" id="IPR008930">
    <property type="entry name" value="Terpenoid_cyclase/PrenylTrfase"/>
</dbReference>
<dbReference type="SUPFAM" id="SSF48239">
    <property type="entry name" value="Terpenoid cyclases/Protein prenyltransferases"/>
    <property type="match status" value="1"/>
</dbReference>
<keyword evidence="2" id="KW-0645">Protease</keyword>
<dbReference type="Proteomes" id="UP001567538">
    <property type="component" value="Unassembled WGS sequence"/>
</dbReference>
<dbReference type="EMBL" id="JBEAFC010000011">
    <property type="protein sequence ID" value="KAL1536399.1"/>
    <property type="molecule type" value="Genomic_DNA"/>
</dbReference>
<name>A0ABD1FX23_SALDI</name>
<dbReference type="Gene3D" id="1.50.10.160">
    <property type="match status" value="1"/>
</dbReference>
<dbReference type="EC" id="5.5.1.1" evidence="2"/>
<reference evidence="2 3" key="1">
    <citation type="submission" date="2024-06" db="EMBL/GenBank/DDBJ databases">
        <title>A chromosome level genome sequence of Diviner's sage (Salvia divinorum).</title>
        <authorList>
            <person name="Ford S.A."/>
            <person name="Ro D.-K."/>
            <person name="Ness R.W."/>
            <person name="Phillips M.A."/>
        </authorList>
    </citation>
    <scope>NUCLEOTIDE SEQUENCE [LARGE SCALE GENOMIC DNA]</scope>
    <source>
        <strain evidence="2">SAF-2024a</strain>
        <tissue evidence="2">Leaf</tissue>
    </source>
</reference>
<dbReference type="GO" id="GO:0018849">
    <property type="term" value="F:muconate cycloisomerase activity"/>
    <property type="evidence" value="ECO:0007669"/>
    <property type="project" value="UniProtKB-EC"/>
</dbReference>
<keyword evidence="2" id="KW-0378">Hydrolase</keyword>
<feature type="region of interest" description="Disordered" evidence="1">
    <location>
        <begin position="1"/>
        <end position="22"/>
    </location>
</feature>
<organism evidence="2 3">
    <name type="scientific">Salvia divinorum</name>
    <name type="common">Maria pastora</name>
    <name type="synonym">Diviner's sage</name>
    <dbReference type="NCBI Taxonomy" id="28513"/>
    <lineage>
        <taxon>Eukaryota</taxon>
        <taxon>Viridiplantae</taxon>
        <taxon>Streptophyta</taxon>
        <taxon>Embryophyta</taxon>
        <taxon>Tracheophyta</taxon>
        <taxon>Spermatophyta</taxon>
        <taxon>Magnoliopsida</taxon>
        <taxon>eudicotyledons</taxon>
        <taxon>Gunneridae</taxon>
        <taxon>Pentapetalae</taxon>
        <taxon>asterids</taxon>
        <taxon>lamiids</taxon>
        <taxon>Lamiales</taxon>
        <taxon>Lamiaceae</taxon>
        <taxon>Nepetoideae</taxon>
        <taxon>Mentheae</taxon>
        <taxon>Salviinae</taxon>
        <taxon>Salvia</taxon>
        <taxon>Salvia subgen. Calosphace</taxon>
    </lineage>
</organism>
<protein>
    <submittedName>
        <fullName evidence="2">Gly-Xaa carboxypeptidase</fullName>
        <ecNumber evidence="2">5.5.1.1</ecNumber>
    </submittedName>
</protein>
<evidence type="ECO:0000313" key="2">
    <source>
        <dbReference type="EMBL" id="KAL1536399.1"/>
    </source>
</evidence>
<sequence length="384" mass="43189">MARSAGRGHRQATVKGDLSHRASHAEELSPVWRDTHPRPCGAFLFGGDARDRRLQQPTKVHLPKFYTACAWLNSSNKHARLSCRICRKQLSTLIECRGTYPSKNNCLSRALVTALASSDASQVSEENIPLEVNKQIEDCVEHVKNLLMTSGDGRISLSPYDTSIVALIEDLEGREAPQFPSCLECVARHQKADGSWGDDFFCIYDRILNTLACVVALKSWKVHDDMIGKGVTYINENLHKLKDGKIEHMTSGFEIVLPPLVQRAKNMGIQGLPYDHPLIKEIANTKQERLKKVPKDMIYQTPTSLLYSLEGLGDLEWEMILKLQSGHRSFLTSPSSTAYVFMHTKDEKCFDLIQNAVKNCNGGAPHTYPWKCLQDFGQWTDYNA</sequence>
<dbReference type="SFLD" id="SFLDG01014">
    <property type="entry name" value="Terpene_Cyclase_Like_1_N-term"/>
    <property type="match status" value="1"/>
</dbReference>
<proteinExistence type="predicted"/>
<evidence type="ECO:0000256" key="1">
    <source>
        <dbReference type="SAM" id="MobiDB-lite"/>
    </source>
</evidence>
<accession>A0ABD1FX23</accession>
<dbReference type="AlphaFoldDB" id="A0ABD1FX23"/>
<dbReference type="PANTHER" id="PTHR31739:SF30">
    <property type="entry name" value="COPAL-8-OL DIPHOSPHATE HYDRATASE, CHLOROPLASTIC"/>
    <property type="match status" value="1"/>
</dbReference>
<dbReference type="GO" id="GO:0016114">
    <property type="term" value="P:terpenoid biosynthetic process"/>
    <property type="evidence" value="ECO:0007669"/>
    <property type="project" value="UniProtKB-ARBA"/>
</dbReference>